<keyword evidence="3" id="KW-1185">Reference proteome</keyword>
<dbReference type="STRING" id="1416806.CAL12_20520"/>
<dbReference type="InterPro" id="IPR016102">
    <property type="entry name" value="Succinyl-CoA_synth-like"/>
</dbReference>
<dbReference type="GO" id="GO:0005524">
    <property type="term" value="F:ATP binding"/>
    <property type="evidence" value="ECO:0007669"/>
    <property type="project" value="InterPro"/>
</dbReference>
<dbReference type="PANTHER" id="PTHR42793:SF4">
    <property type="entry name" value="BLL6376 PROTEIN"/>
    <property type="match status" value="1"/>
</dbReference>
<dbReference type="Pfam" id="PF13380">
    <property type="entry name" value="CoA_binding_2"/>
    <property type="match status" value="1"/>
</dbReference>
<dbReference type="Pfam" id="PF13607">
    <property type="entry name" value="Succ_CoA_lig"/>
    <property type="match status" value="1"/>
</dbReference>
<dbReference type="KEGG" id="bgv:CAL12_20520"/>
<proteinExistence type="predicted"/>
<name>A0A1W6YPF5_9BORD</name>
<dbReference type="AlphaFoldDB" id="A0A1W6YPF5"/>
<dbReference type="PANTHER" id="PTHR42793">
    <property type="entry name" value="COA BINDING DOMAIN CONTAINING PROTEIN"/>
    <property type="match status" value="1"/>
</dbReference>
<dbReference type="Proteomes" id="UP000194151">
    <property type="component" value="Chromosome"/>
</dbReference>
<accession>A0A1W6YPF5</accession>
<evidence type="ECO:0000313" key="3">
    <source>
        <dbReference type="Proteomes" id="UP000194151"/>
    </source>
</evidence>
<dbReference type="Gene3D" id="3.30.1490.20">
    <property type="entry name" value="ATP-grasp fold, A domain"/>
    <property type="match status" value="1"/>
</dbReference>
<feature type="domain" description="CoA-binding" evidence="1">
    <location>
        <begin position="8"/>
        <end position="103"/>
    </location>
</feature>
<dbReference type="SMART" id="SM00881">
    <property type="entry name" value="CoA_binding"/>
    <property type="match status" value="1"/>
</dbReference>
<evidence type="ECO:0000259" key="1">
    <source>
        <dbReference type="SMART" id="SM00881"/>
    </source>
</evidence>
<reference evidence="2 3" key="1">
    <citation type="submission" date="2017-05" db="EMBL/GenBank/DDBJ databases">
        <title>Complete and WGS of Bordetella genogroups.</title>
        <authorList>
            <person name="Spilker T."/>
            <person name="LiPuma J."/>
        </authorList>
    </citation>
    <scope>NUCLEOTIDE SEQUENCE [LARGE SCALE GENOMIC DNA]</scope>
    <source>
        <strain evidence="2 3">AU19157</strain>
    </source>
</reference>
<dbReference type="RefSeq" id="WP_086066308.1">
    <property type="nucleotide sequence ID" value="NZ_CP021108.1"/>
</dbReference>
<protein>
    <submittedName>
        <fullName evidence="2">CoA-binding protein</fullName>
    </submittedName>
</protein>
<dbReference type="SUPFAM" id="SSF52210">
    <property type="entry name" value="Succinyl-CoA synthetase domains"/>
    <property type="match status" value="2"/>
</dbReference>
<dbReference type="OrthoDB" id="8664175at2"/>
<dbReference type="Pfam" id="PF13549">
    <property type="entry name" value="ATP-grasp_5"/>
    <property type="match status" value="1"/>
</dbReference>
<dbReference type="Gene3D" id="3.30.470.20">
    <property type="entry name" value="ATP-grasp fold, B domain"/>
    <property type="match status" value="1"/>
</dbReference>
<dbReference type="InterPro" id="IPR036291">
    <property type="entry name" value="NAD(P)-bd_dom_sf"/>
</dbReference>
<gene>
    <name evidence="2" type="ORF">CAL12_20520</name>
</gene>
<organism evidence="2 3">
    <name type="scientific">Bordetella genomosp. 8</name>
    <dbReference type="NCBI Taxonomy" id="1416806"/>
    <lineage>
        <taxon>Bacteria</taxon>
        <taxon>Pseudomonadati</taxon>
        <taxon>Pseudomonadota</taxon>
        <taxon>Betaproteobacteria</taxon>
        <taxon>Burkholderiales</taxon>
        <taxon>Alcaligenaceae</taxon>
        <taxon>Bordetella</taxon>
    </lineage>
</organism>
<dbReference type="EMBL" id="CP021108">
    <property type="protein sequence ID" value="ARP82965.1"/>
    <property type="molecule type" value="Genomic_DNA"/>
</dbReference>
<dbReference type="SUPFAM" id="SSF56059">
    <property type="entry name" value="Glutathione synthetase ATP-binding domain-like"/>
    <property type="match status" value="1"/>
</dbReference>
<dbReference type="InterPro" id="IPR032875">
    <property type="entry name" value="Succ_CoA_lig_flav_dom"/>
</dbReference>
<dbReference type="Gene3D" id="3.40.50.720">
    <property type="entry name" value="NAD(P)-binding Rossmann-like Domain"/>
    <property type="match status" value="1"/>
</dbReference>
<evidence type="ECO:0000313" key="2">
    <source>
        <dbReference type="EMBL" id="ARP82965.1"/>
    </source>
</evidence>
<dbReference type="Gene3D" id="3.40.50.261">
    <property type="entry name" value="Succinyl-CoA synthetase domains"/>
    <property type="match status" value="2"/>
</dbReference>
<dbReference type="InterPro" id="IPR003781">
    <property type="entry name" value="CoA-bd"/>
</dbReference>
<dbReference type="SUPFAM" id="SSF51735">
    <property type="entry name" value="NAD(P)-binding Rossmann-fold domains"/>
    <property type="match status" value="1"/>
</dbReference>
<dbReference type="InterPro" id="IPR013815">
    <property type="entry name" value="ATP_grasp_subdomain_1"/>
</dbReference>
<sequence>MNDNFEYLFAPNSVAIIGASDNPNKIGGRPIHFLRKYGFRGDVYPVNPGRQMVQGYRAYSDILDVPSVPDSVVIAVGTDAVADQVERCAQMGVRAAVLMSSGFGELGEKGRARERRLVEIANASGMRLMGPNCQGTANFSNGTILNFSTMFTDVAAQDGPIGIVSQSGAASVMPFALLRQAGLGVRYVIATGNDADLGACAMAEAVARDEDIKLILVYLEQISEPHRLASAARIAKERGAYIVVLKSGGSTKGASAAASHTGAVVGNEAAIDAFLARSGIWRARDIQDFILAAPLYLSDRPVGAGRSVAMSHSGAVAVMTADLAEREGLELADLADETKTRLTAILPDFGTAHNPLDTTAAVLSDPTMFPRVLSAIGLDSQADTVMVSVPMAGPGYDLETFADAAAEFVRTQNKPMVLSAPQPNVRAVFSARDIPVYATEADAIRALQQYTKHQQLRAALRESRVIEPIMGLPRGLQDEHRSLSLISDHGVPVVENILCNSPDEAVTAFHELGNVPVVVKGCAASIPHKSEHDLVYLHIRSTDDARRAAESCFAALKDMGITKPQVLVAKMVKGEHEIALGATVDAKLGPLVMIADGGTLVELRKDAVTLLAPFTAKQAREALARLRIAPLFQGYRGKPPLDVQALAEAAVALGDFAAGSRESLISVDINPVMVMPSGEGVLAVDAVVELNQ</sequence>